<dbReference type="AlphaFoldDB" id="A0AAV0TQ46"/>
<feature type="compositionally biased region" description="Basic and acidic residues" evidence="2">
    <location>
        <begin position="42"/>
        <end position="52"/>
    </location>
</feature>
<evidence type="ECO:0000313" key="4">
    <source>
        <dbReference type="Proteomes" id="UP001162029"/>
    </source>
</evidence>
<protein>
    <recommendedName>
        <fullName evidence="5">Tropomyosin</fullName>
    </recommendedName>
</protein>
<dbReference type="EMBL" id="CANTFM010000534">
    <property type="protein sequence ID" value="CAI5724472.1"/>
    <property type="molecule type" value="Genomic_DNA"/>
</dbReference>
<comment type="caution">
    <text evidence="3">The sequence shown here is derived from an EMBL/GenBank/DDBJ whole genome shotgun (WGS) entry which is preliminary data.</text>
</comment>
<feature type="compositionally biased region" description="Polar residues" evidence="2">
    <location>
        <begin position="1"/>
        <end position="11"/>
    </location>
</feature>
<feature type="coiled-coil region" evidence="1">
    <location>
        <begin position="112"/>
        <end position="146"/>
    </location>
</feature>
<keyword evidence="4" id="KW-1185">Reference proteome</keyword>
<evidence type="ECO:0000313" key="3">
    <source>
        <dbReference type="EMBL" id="CAI5724472.1"/>
    </source>
</evidence>
<evidence type="ECO:0008006" key="5">
    <source>
        <dbReference type="Google" id="ProtNLM"/>
    </source>
</evidence>
<evidence type="ECO:0000256" key="2">
    <source>
        <dbReference type="SAM" id="MobiDB-lite"/>
    </source>
</evidence>
<sequence length="239" mass="27750">MSDSSLEQATIDQKRHINELVEQMQRSNELRDEKQKRKVAQLRRELQSQDAERIEADHEMLMRDVQVAWEVATRAEKAQREAEADQILHYVLGYSDDEGTQSVTEGQLRSELRQMTNTEQQSSHRVSELEQELAVLRDTAEMLSVELQASKNAQAQRHEMEDNGAEAIRKLERSADKRLQVLERDRRNVEAENAQFLTESTSTRQELEATNLEFREFEEDGVNKTAALEEELKRRLAQA</sequence>
<name>A0AAV0TQ46_9STRA</name>
<proteinExistence type="predicted"/>
<feature type="coiled-coil region" evidence="1">
    <location>
        <begin position="172"/>
        <end position="199"/>
    </location>
</feature>
<feature type="region of interest" description="Disordered" evidence="2">
    <location>
        <begin position="1"/>
        <end position="52"/>
    </location>
</feature>
<reference evidence="3" key="1">
    <citation type="submission" date="2022-12" db="EMBL/GenBank/DDBJ databases">
        <authorList>
            <person name="Webb A."/>
        </authorList>
    </citation>
    <scope>NUCLEOTIDE SEQUENCE</scope>
    <source>
        <strain evidence="3">Pd1</strain>
    </source>
</reference>
<keyword evidence="1" id="KW-0175">Coiled coil</keyword>
<organism evidence="3 4">
    <name type="scientific">Peronospora destructor</name>
    <dbReference type="NCBI Taxonomy" id="86335"/>
    <lineage>
        <taxon>Eukaryota</taxon>
        <taxon>Sar</taxon>
        <taxon>Stramenopiles</taxon>
        <taxon>Oomycota</taxon>
        <taxon>Peronosporomycetes</taxon>
        <taxon>Peronosporales</taxon>
        <taxon>Peronosporaceae</taxon>
        <taxon>Peronospora</taxon>
    </lineage>
</organism>
<accession>A0AAV0TQ46</accession>
<dbReference type="Proteomes" id="UP001162029">
    <property type="component" value="Unassembled WGS sequence"/>
</dbReference>
<gene>
    <name evidence="3" type="ORF">PDE001_LOCUS3131</name>
</gene>
<evidence type="ECO:0000256" key="1">
    <source>
        <dbReference type="SAM" id="Coils"/>
    </source>
</evidence>